<evidence type="ECO:0000313" key="9">
    <source>
        <dbReference type="EMBL" id="AMY25747.1"/>
    </source>
</evidence>
<reference evidence="10" key="2">
    <citation type="submission" date="2016-04" db="EMBL/GenBank/DDBJ databases">
        <title>Complete Genome and Plasmid Sequences for Rhodococcus fascians D188 and Draft Sequences for Rhodococcus spp. Isolates PBTS 1 and PBTS 2.</title>
        <authorList>
            <person name="Stamer R."/>
            <person name="Vereecke D."/>
            <person name="Zhang Y."/>
            <person name="Schilkey F."/>
            <person name="Devitt N."/>
            <person name="Randall J."/>
        </authorList>
    </citation>
    <scope>NUCLEOTIDE SEQUENCE [LARGE SCALE GENOMIC DNA]</scope>
    <source>
        <strain evidence="10">PBTS2</strain>
    </source>
</reference>
<feature type="transmembrane region" description="Helical" evidence="6">
    <location>
        <begin position="452"/>
        <end position="472"/>
    </location>
</feature>
<organism evidence="9 10">
    <name type="scientific">Rhodococcoides fascians</name>
    <name type="common">Rhodococcus fascians</name>
    <dbReference type="NCBI Taxonomy" id="1828"/>
    <lineage>
        <taxon>Bacteria</taxon>
        <taxon>Bacillati</taxon>
        <taxon>Actinomycetota</taxon>
        <taxon>Actinomycetes</taxon>
        <taxon>Mycobacteriales</taxon>
        <taxon>Nocardiaceae</taxon>
        <taxon>Rhodococcoides</taxon>
    </lineage>
</organism>
<dbReference type="PANTHER" id="PTHR30619:SF7">
    <property type="entry name" value="BETA-LACTAMASE DOMAIN PROTEIN"/>
    <property type="match status" value="1"/>
</dbReference>
<feature type="transmembrane region" description="Helical" evidence="6">
    <location>
        <begin position="260"/>
        <end position="282"/>
    </location>
</feature>
<comment type="subcellular location">
    <subcellularLocation>
        <location evidence="1">Cell membrane</location>
        <topology evidence="1">Multi-pass membrane protein</topology>
    </subcellularLocation>
</comment>
<keyword evidence="5 6" id="KW-0472">Membrane</keyword>
<dbReference type="AlphaFoldDB" id="A0A143QTK0"/>
<keyword evidence="2" id="KW-1003">Cell membrane</keyword>
<reference evidence="9 10" key="1">
    <citation type="journal article" date="2016" name="Genome Announc.">
        <title>Complete Genome and Plasmid Sequences for Rhodococcus fascians D188 and Draft Sequences for Rhodococcus Isolates PBTS 1 and PBTS 2.</title>
        <authorList>
            <person name="Stamler R.A."/>
            <person name="Vereecke D."/>
            <person name="Zhang Y."/>
            <person name="Schilkey F."/>
            <person name="Devitt N."/>
            <person name="Randall J.J."/>
        </authorList>
    </citation>
    <scope>NUCLEOTIDE SEQUENCE [LARGE SCALE GENOMIC DNA]</scope>
    <source>
        <strain evidence="9 10">PBTS2</strain>
    </source>
</reference>
<evidence type="ECO:0000256" key="3">
    <source>
        <dbReference type="ARBA" id="ARBA00022692"/>
    </source>
</evidence>
<accession>A0A143QTK0</accession>
<keyword evidence="3 6" id="KW-0812">Transmembrane</keyword>
<dbReference type="PATRIC" id="fig|1653479.3.peg.4529"/>
<evidence type="ECO:0000256" key="1">
    <source>
        <dbReference type="ARBA" id="ARBA00004651"/>
    </source>
</evidence>
<feature type="transmembrane region" description="Helical" evidence="6">
    <location>
        <begin position="73"/>
        <end position="94"/>
    </location>
</feature>
<dbReference type="NCBIfam" id="TIGR00360">
    <property type="entry name" value="ComEC_N-term"/>
    <property type="match status" value="1"/>
</dbReference>
<evidence type="ECO:0000256" key="5">
    <source>
        <dbReference type="ARBA" id="ARBA00023136"/>
    </source>
</evidence>
<protein>
    <recommendedName>
        <fullName evidence="11">Competence protein ComEC</fullName>
    </recommendedName>
</protein>
<evidence type="ECO:0000256" key="2">
    <source>
        <dbReference type="ARBA" id="ARBA00022475"/>
    </source>
</evidence>
<dbReference type="EMBL" id="CP015220">
    <property type="protein sequence ID" value="AMY25747.1"/>
    <property type="molecule type" value="Genomic_DNA"/>
</dbReference>
<feature type="transmembrane region" description="Helical" evidence="6">
    <location>
        <begin position="312"/>
        <end position="328"/>
    </location>
</feature>
<evidence type="ECO:0000259" key="7">
    <source>
        <dbReference type="Pfam" id="PF03772"/>
    </source>
</evidence>
<feature type="transmembrane region" description="Helical" evidence="6">
    <location>
        <begin position="423"/>
        <end position="445"/>
    </location>
</feature>
<dbReference type="RefSeq" id="WP_228139235.1">
    <property type="nucleotide sequence ID" value="NZ_CP015220.1"/>
</dbReference>
<dbReference type="InterPro" id="IPR025405">
    <property type="entry name" value="DUF4131"/>
</dbReference>
<evidence type="ECO:0000259" key="8">
    <source>
        <dbReference type="Pfam" id="PF13567"/>
    </source>
</evidence>
<evidence type="ECO:0000313" key="10">
    <source>
        <dbReference type="Proteomes" id="UP000076038"/>
    </source>
</evidence>
<dbReference type="GO" id="GO:0005886">
    <property type="term" value="C:plasma membrane"/>
    <property type="evidence" value="ECO:0007669"/>
    <property type="project" value="UniProtKB-SubCell"/>
</dbReference>
<keyword evidence="4 6" id="KW-1133">Transmembrane helix</keyword>
<feature type="transmembrane region" description="Helical" evidence="6">
    <location>
        <begin position="41"/>
        <end position="61"/>
    </location>
</feature>
<feature type="transmembrane region" description="Helical" evidence="6">
    <location>
        <begin position="289"/>
        <end position="306"/>
    </location>
</feature>
<dbReference type="Pfam" id="PF03772">
    <property type="entry name" value="Competence"/>
    <property type="match status" value="1"/>
</dbReference>
<evidence type="ECO:0000256" key="4">
    <source>
        <dbReference type="ARBA" id="ARBA00022989"/>
    </source>
</evidence>
<sequence>MTGVPSSSDSEEPVPFDIRLIPAAAASWSITATGILAGPSAAVTATVVTCAIVVLGAVVLHRISKGRADTARHVWSGAAAVVVVALCFGGAIWLQMRSVAEHPVAAAAQNRAWITAVVDLEEDPRRLPAPGPPMVMLQAEMTRVDVGGEALYVGGRVSIVAPESTWSALLPGQQITVRGRLGVPTRSDMTVAVIRTTGPPVAVGEPGPVSSAAGSFRSNLADVAQNSLPSDRAGLLPGLVVGDVSRLDEQVVENFRAAGLTHLTAVSGANFSILIGAVLLVLRGIGIGPRATVTIAFVVLIAFVVVARPSPSVLRAAVMGSIGLLALVTGRRKQAVPALCGAVLVLLGWWPRLAVDVGFVLSVFATAGLVLVAPIWVDWLRARGWPRAAAEVVAVAAAAHVVTAPVVAAMAGTFSVVGVVANVLVAPVVAPITVVGIVTAVLAVVSTSLAEMTVQLASAPLWWLITVAERAASVPAASVVVPEGVRGIAAAIVGTVVLLGALRWALFRWVSASLAIALLALWTAHVVW</sequence>
<dbReference type="Pfam" id="PF13567">
    <property type="entry name" value="DUF4131"/>
    <property type="match status" value="1"/>
</dbReference>
<feature type="transmembrane region" description="Helical" evidence="6">
    <location>
        <begin position="335"/>
        <end position="351"/>
    </location>
</feature>
<feature type="domain" description="DUF4131" evidence="8">
    <location>
        <begin position="47"/>
        <end position="185"/>
    </location>
</feature>
<feature type="transmembrane region" description="Helical" evidence="6">
    <location>
        <begin position="484"/>
        <end position="502"/>
    </location>
</feature>
<dbReference type="PANTHER" id="PTHR30619">
    <property type="entry name" value="DNA INTERNALIZATION/COMPETENCE PROTEIN COMEC/REC2"/>
    <property type="match status" value="1"/>
</dbReference>
<proteinExistence type="predicted"/>
<feature type="domain" description="ComEC/Rec2-related protein" evidence="7">
    <location>
        <begin position="239"/>
        <end position="503"/>
    </location>
</feature>
<dbReference type="InterPro" id="IPR004477">
    <property type="entry name" value="ComEC_N"/>
</dbReference>
<gene>
    <name evidence="9" type="ORF">A3Q41_04474</name>
</gene>
<dbReference type="InterPro" id="IPR052159">
    <property type="entry name" value="Competence_DNA_uptake"/>
</dbReference>
<dbReference type="KEGG" id="rhs:A3Q41_04474"/>
<dbReference type="Proteomes" id="UP000076038">
    <property type="component" value="Chromosome"/>
</dbReference>
<evidence type="ECO:0000256" key="6">
    <source>
        <dbReference type="SAM" id="Phobius"/>
    </source>
</evidence>
<name>A0A143QTK0_RHOFA</name>
<keyword evidence="10" id="KW-1185">Reference proteome</keyword>
<evidence type="ECO:0008006" key="11">
    <source>
        <dbReference type="Google" id="ProtNLM"/>
    </source>
</evidence>
<feature type="transmembrane region" description="Helical" evidence="6">
    <location>
        <begin position="357"/>
        <end position="380"/>
    </location>
</feature>
<feature type="transmembrane region" description="Helical" evidence="6">
    <location>
        <begin position="392"/>
        <end position="417"/>
    </location>
</feature>
<feature type="transmembrane region" description="Helical" evidence="6">
    <location>
        <begin position="509"/>
        <end position="527"/>
    </location>
</feature>